<dbReference type="AlphaFoldDB" id="A0A834KQP7"/>
<sequence length="215" mass="25759">MPTSCSVYGCNNRYSKEKKFQFFTQNEHRLAAWITAVNRKDWKPSKASRICSAHFKPQDFLHRPGTAWYPYIRRLKHDAVPSIFSNYSNHLESSKSELEKEKFVTSVRKESKCSNELKQSFDDPQLYSNGLNKVTLEVENNEEQMEVDFTDLEKDLIIDELQHEIHILKQQINRKDTKIERMKELISRLQDRRIDNFFWKLLKDNRVYILTPQRR</sequence>
<evidence type="ECO:0000256" key="2">
    <source>
        <dbReference type="ARBA" id="ARBA00022771"/>
    </source>
</evidence>
<dbReference type="GO" id="GO:0003677">
    <property type="term" value="F:DNA binding"/>
    <property type="evidence" value="ECO:0007669"/>
    <property type="project" value="UniProtKB-UniRule"/>
</dbReference>
<evidence type="ECO:0000259" key="7">
    <source>
        <dbReference type="PROSITE" id="PS50950"/>
    </source>
</evidence>
<dbReference type="InterPro" id="IPR038441">
    <property type="entry name" value="THAP_Znf_sf"/>
</dbReference>
<evidence type="ECO:0000256" key="5">
    <source>
        <dbReference type="PROSITE-ProRule" id="PRU00309"/>
    </source>
</evidence>
<evidence type="ECO:0000256" key="4">
    <source>
        <dbReference type="ARBA" id="ARBA00023125"/>
    </source>
</evidence>
<dbReference type="Proteomes" id="UP000600918">
    <property type="component" value="Unassembled WGS sequence"/>
</dbReference>
<dbReference type="EMBL" id="JACSDY010000013">
    <property type="protein sequence ID" value="KAF7411053.1"/>
    <property type="molecule type" value="Genomic_DNA"/>
</dbReference>
<keyword evidence="3" id="KW-0862">Zinc</keyword>
<dbReference type="InterPro" id="IPR006612">
    <property type="entry name" value="THAP_Znf"/>
</dbReference>
<dbReference type="GO" id="GO:0008270">
    <property type="term" value="F:zinc ion binding"/>
    <property type="evidence" value="ECO:0007669"/>
    <property type="project" value="UniProtKB-KW"/>
</dbReference>
<evidence type="ECO:0000256" key="3">
    <source>
        <dbReference type="ARBA" id="ARBA00022833"/>
    </source>
</evidence>
<protein>
    <recommendedName>
        <fullName evidence="7">THAP-type domain-containing protein</fullName>
    </recommendedName>
</protein>
<dbReference type="PANTHER" id="PTHR46927">
    <property type="entry name" value="AGAP005574-PA"/>
    <property type="match status" value="1"/>
</dbReference>
<dbReference type="PANTHER" id="PTHR46927:SF3">
    <property type="entry name" value="THAP-TYPE DOMAIN-CONTAINING PROTEIN"/>
    <property type="match status" value="1"/>
</dbReference>
<accession>A0A834KQP7</accession>
<dbReference type="Gene3D" id="6.20.210.20">
    <property type="entry name" value="THAP domain"/>
    <property type="match status" value="1"/>
</dbReference>
<dbReference type="InterPro" id="IPR052224">
    <property type="entry name" value="THAP_domain_protein"/>
</dbReference>
<organism evidence="8 9">
    <name type="scientific">Vespula pensylvanica</name>
    <name type="common">Western yellow jacket</name>
    <name type="synonym">Wasp</name>
    <dbReference type="NCBI Taxonomy" id="30213"/>
    <lineage>
        <taxon>Eukaryota</taxon>
        <taxon>Metazoa</taxon>
        <taxon>Ecdysozoa</taxon>
        <taxon>Arthropoda</taxon>
        <taxon>Hexapoda</taxon>
        <taxon>Insecta</taxon>
        <taxon>Pterygota</taxon>
        <taxon>Neoptera</taxon>
        <taxon>Endopterygota</taxon>
        <taxon>Hymenoptera</taxon>
        <taxon>Apocrita</taxon>
        <taxon>Aculeata</taxon>
        <taxon>Vespoidea</taxon>
        <taxon>Vespidae</taxon>
        <taxon>Vespinae</taxon>
        <taxon>Vespula</taxon>
    </lineage>
</organism>
<keyword evidence="4 5" id="KW-0238">DNA-binding</keyword>
<keyword evidence="1" id="KW-0479">Metal-binding</keyword>
<name>A0A834KQP7_VESPE</name>
<reference evidence="8" key="1">
    <citation type="journal article" date="2020" name="G3 (Bethesda)">
        <title>High-Quality Assemblies for Three Invasive Social Wasps from the &lt;i&gt;Vespula&lt;/i&gt; Genus.</title>
        <authorList>
            <person name="Harrop T.W.R."/>
            <person name="Guhlin J."/>
            <person name="McLaughlin G.M."/>
            <person name="Permina E."/>
            <person name="Stockwell P."/>
            <person name="Gilligan J."/>
            <person name="Le Lec M.F."/>
            <person name="Gruber M.A.M."/>
            <person name="Quinn O."/>
            <person name="Lovegrove M."/>
            <person name="Duncan E.J."/>
            <person name="Remnant E.J."/>
            <person name="Van Eeckhoven J."/>
            <person name="Graham B."/>
            <person name="Knapp R.A."/>
            <person name="Langford K.W."/>
            <person name="Kronenberg Z."/>
            <person name="Press M.O."/>
            <person name="Eacker S.M."/>
            <person name="Wilson-Rankin E.E."/>
            <person name="Purcell J."/>
            <person name="Lester P.J."/>
            <person name="Dearden P.K."/>
        </authorList>
    </citation>
    <scope>NUCLEOTIDE SEQUENCE</scope>
    <source>
        <strain evidence="8">Volc-1</strain>
    </source>
</reference>
<feature type="domain" description="THAP-type" evidence="7">
    <location>
        <begin position="1"/>
        <end position="84"/>
    </location>
</feature>
<proteinExistence type="predicted"/>
<dbReference type="PROSITE" id="PS50950">
    <property type="entry name" value="ZF_THAP"/>
    <property type="match status" value="1"/>
</dbReference>
<keyword evidence="2 5" id="KW-0863">Zinc-finger</keyword>
<dbReference type="SMART" id="SM00692">
    <property type="entry name" value="DM3"/>
    <property type="match status" value="1"/>
</dbReference>
<dbReference type="SMART" id="SM00980">
    <property type="entry name" value="THAP"/>
    <property type="match status" value="1"/>
</dbReference>
<dbReference type="Pfam" id="PF05485">
    <property type="entry name" value="THAP"/>
    <property type="match status" value="1"/>
</dbReference>
<evidence type="ECO:0000313" key="8">
    <source>
        <dbReference type="EMBL" id="KAF7411053.1"/>
    </source>
</evidence>
<keyword evidence="9" id="KW-1185">Reference proteome</keyword>
<evidence type="ECO:0000256" key="6">
    <source>
        <dbReference type="SAM" id="Coils"/>
    </source>
</evidence>
<keyword evidence="6" id="KW-0175">Coiled coil</keyword>
<evidence type="ECO:0000313" key="9">
    <source>
        <dbReference type="Proteomes" id="UP000600918"/>
    </source>
</evidence>
<feature type="coiled-coil region" evidence="6">
    <location>
        <begin position="158"/>
        <end position="192"/>
    </location>
</feature>
<evidence type="ECO:0000256" key="1">
    <source>
        <dbReference type="ARBA" id="ARBA00022723"/>
    </source>
</evidence>
<dbReference type="SUPFAM" id="SSF57716">
    <property type="entry name" value="Glucocorticoid receptor-like (DNA-binding domain)"/>
    <property type="match status" value="1"/>
</dbReference>
<gene>
    <name evidence="8" type="ORF">H0235_013660</name>
</gene>
<comment type="caution">
    <text evidence="8">The sequence shown here is derived from an EMBL/GenBank/DDBJ whole genome shotgun (WGS) entry which is preliminary data.</text>
</comment>